<dbReference type="SMART" id="SM00116">
    <property type="entry name" value="CBS"/>
    <property type="match status" value="2"/>
</dbReference>
<sequence>MLSVAEFMTRDVIKINLDERLNKVKEIFDQYKFHHLLVVDNNNALCGVLSDRDLFRALSPNVGLASETARDAATLNKRVHQIAARNPVCLPTSASITDVVKQLHEHQVTCMPIVDEIKRPVGIVTTKDIIRLLHDKIEPSNTNL</sequence>
<gene>
    <name evidence="4" type="ORF">DXX94_04010</name>
</gene>
<dbReference type="SUPFAM" id="SSF54631">
    <property type="entry name" value="CBS-domain pair"/>
    <property type="match status" value="1"/>
</dbReference>
<dbReference type="EMBL" id="QUOT01000001">
    <property type="protein sequence ID" value="REL29937.1"/>
    <property type="molecule type" value="Genomic_DNA"/>
</dbReference>
<organism evidence="4 5">
    <name type="scientific">Thalassotalea euphylliae</name>
    <dbReference type="NCBI Taxonomy" id="1655234"/>
    <lineage>
        <taxon>Bacteria</taxon>
        <taxon>Pseudomonadati</taxon>
        <taxon>Pseudomonadota</taxon>
        <taxon>Gammaproteobacteria</taxon>
        <taxon>Alteromonadales</taxon>
        <taxon>Colwelliaceae</taxon>
        <taxon>Thalassotalea</taxon>
    </lineage>
</organism>
<evidence type="ECO:0000313" key="5">
    <source>
        <dbReference type="Proteomes" id="UP000256899"/>
    </source>
</evidence>
<keyword evidence="5" id="KW-1185">Reference proteome</keyword>
<dbReference type="Gene3D" id="3.10.580.10">
    <property type="entry name" value="CBS-domain"/>
    <property type="match status" value="1"/>
</dbReference>
<feature type="domain" description="CBS" evidence="3">
    <location>
        <begin position="8"/>
        <end position="66"/>
    </location>
</feature>
<evidence type="ECO:0000313" key="4">
    <source>
        <dbReference type="EMBL" id="REL29937.1"/>
    </source>
</evidence>
<dbReference type="CDD" id="cd04584">
    <property type="entry name" value="CBS_pair_AcuB_like"/>
    <property type="match status" value="1"/>
</dbReference>
<evidence type="ECO:0000256" key="2">
    <source>
        <dbReference type="PROSITE-ProRule" id="PRU00703"/>
    </source>
</evidence>
<evidence type="ECO:0000256" key="1">
    <source>
        <dbReference type="ARBA" id="ARBA00023122"/>
    </source>
</evidence>
<protein>
    <submittedName>
        <fullName evidence="4">CBS domain-containing protein</fullName>
    </submittedName>
</protein>
<reference evidence="5" key="1">
    <citation type="submission" date="2018-08" db="EMBL/GenBank/DDBJ databases">
        <title>Thalassotalea euphylliae genome.</title>
        <authorList>
            <person name="Summers S."/>
            <person name="Rice S.A."/>
            <person name="Freckelton M.L."/>
            <person name="Nedved B.T."/>
            <person name="Hadfield M.G."/>
        </authorList>
    </citation>
    <scope>NUCLEOTIDE SEQUENCE [LARGE SCALE GENOMIC DNA]</scope>
    <source>
        <strain evidence="5">H3</strain>
    </source>
</reference>
<dbReference type="InterPro" id="IPR051257">
    <property type="entry name" value="Diverse_CBS-Domain"/>
</dbReference>
<dbReference type="PANTHER" id="PTHR43080:SF2">
    <property type="entry name" value="CBS DOMAIN-CONTAINING PROTEIN"/>
    <property type="match status" value="1"/>
</dbReference>
<dbReference type="RefSeq" id="WP_116014016.1">
    <property type="nucleotide sequence ID" value="NZ_QUOT01000001.1"/>
</dbReference>
<proteinExistence type="predicted"/>
<feature type="domain" description="CBS" evidence="3">
    <location>
        <begin position="83"/>
        <end position="140"/>
    </location>
</feature>
<dbReference type="PANTHER" id="PTHR43080">
    <property type="entry name" value="CBS DOMAIN-CONTAINING PROTEIN CBSX3, MITOCHONDRIAL"/>
    <property type="match status" value="1"/>
</dbReference>
<dbReference type="PROSITE" id="PS51371">
    <property type="entry name" value="CBS"/>
    <property type="match status" value="2"/>
</dbReference>
<name>A0A3E0TZX4_9GAMM</name>
<dbReference type="AlphaFoldDB" id="A0A3E0TZX4"/>
<dbReference type="InterPro" id="IPR046342">
    <property type="entry name" value="CBS_dom_sf"/>
</dbReference>
<evidence type="ECO:0000259" key="3">
    <source>
        <dbReference type="PROSITE" id="PS51371"/>
    </source>
</evidence>
<keyword evidence="1 2" id="KW-0129">CBS domain</keyword>
<dbReference type="InterPro" id="IPR000644">
    <property type="entry name" value="CBS_dom"/>
</dbReference>
<accession>A0A3E0TZX4</accession>
<dbReference type="Pfam" id="PF00571">
    <property type="entry name" value="CBS"/>
    <property type="match status" value="2"/>
</dbReference>
<dbReference type="Proteomes" id="UP000256899">
    <property type="component" value="Unassembled WGS sequence"/>
</dbReference>
<comment type="caution">
    <text evidence="4">The sequence shown here is derived from an EMBL/GenBank/DDBJ whole genome shotgun (WGS) entry which is preliminary data.</text>
</comment>